<evidence type="ECO:0000256" key="2">
    <source>
        <dbReference type="ARBA" id="ARBA00009320"/>
    </source>
</evidence>
<dbReference type="EC" id="4.1.3.38" evidence="8 10"/>
<evidence type="ECO:0000256" key="4">
    <source>
        <dbReference type="ARBA" id="ARBA00022898"/>
    </source>
</evidence>
<dbReference type="Gene3D" id="3.20.10.10">
    <property type="entry name" value="D-amino Acid Aminotransferase, subunit A, domain 2"/>
    <property type="match status" value="1"/>
</dbReference>
<organism evidence="11">
    <name type="scientific">Candidatus Thiocaldithrix dubininis</name>
    <dbReference type="NCBI Taxonomy" id="3080823"/>
    <lineage>
        <taxon>Bacteria</taxon>
        <taxon>Pseudomonadati</taxon>
        <taxon>Pseudomonadota</taxon>
        <taxon>Gammaproteobacteria</taxon>
        <taxon>Thiotrichales</taxon>
        <taxon>Thiotrichaceae</taxon>
        <taxon>Candidatus Thiocaldithrix</taxon>
    </lineage>
</organism>
<keyword evidence="6 11" id="KW-0456">Lyase</keyword>
<dbReference type="InterPro" id="IPR017824">
    <property type="entry name" value="Aminodeoxychorismate_lyase_IV"/>
</dbReference>
<dbReference type="KEGG" id="tdu:QJT80_06985"/>
<dbReference type="InterPro" id="IPR036038">
    <property type="entry name" value="Aminotransferase-like"/>
</dbReference>
<dbReference type="EMBL" id="CP124755">
    <property type="protein sequence ID" value="WGZ92222.1"/>
    <property type="molecule type" value="Genomic_DNA"/>
</dbReference>
<reference evidence="11" key="1">
    <citation type="journal article" date="2023" name="Int. J. Mol. Sci.">
        <title>Metagenomics Revealed a New Genus 'Candidatus Thiocaldithrix dubininis' gen. nov., sp. nov. and a New Species 'Candidatus Thiothrix putei' sp. nov. in the Family Thiotrichaceae, Some Members of Which Have Traits of Both Na+- and H+-Motive Energetics.</title>
        <authorList>
            <person name="Ravin N.V."/>
            <person name="Muntyan M.S."/>
            <person name="Smolyakov D.D."/>
            <person name="Rudenko T.S."/>
            <person name="Beletsky A.V."/>
            <person name="Mardanov A.V."/>
            <person name="Grabovich M.Y."/>
        </authorList>
    </citation>
    <scope>NUCLEOTIDE SEQUENCE</scope>
    <source>
        <strain evidence="11">GKL-01</strain>
    </source>
</reference>
<dbReference type="SUPFAM" id="SSF56752">
    <property type="entry name" value="D-aminoacid aminotransferase-like PLP-dependent enzymes"/>
    <property type="match status" value="1"/>
</dbReference>
<dbReference type="Gene3D" id="3.30.470.10">
    <property type="match status" value="1"/>
</dbReference>
<gene>
    <name evidence="11" type="primary">pabC</name>
    <name evidence="11" type="ORF">QJT80_06985</name>
</gene>
<protein>
    <recommendedName>
        <fullName evidence="8 10">Aminodeoxychorismate lyase</fullName>
        <ecNumber evidence="8 10">4.1.3.38</ecNumber>
    </recommendedName>
</protein>
<dbReference type="Proteomes" id="UP001300672">
    <property type="component" value="Chromosome"/>
</dbReference>
<evidence type="ECO:0000256" key="6">
    <source>
        <dbReference type="ARBA" id="ARBA00023239"/>
    </source>
</evidence>
<dbReference type="GO" id="GO:0005829">
    <property type="term" value="C:cytosol"/>
    <property type="evidence" value="ECO:0007669"/>
    <property type="project" value="TreeGrafter"/>
</dbReference>
<sequence length="269" mass="30477">MMLLNGEVSHNAILNDRGLLYGDGVWETLVVRNGQVQLLTWHLERLYSGLAKLSFHFNEQHLLETEIQRICQGVEAGVLKIIITRGQGQRGYAIPSRATYTRLLQITALPVYPSTYAKQGISLQLCQTRLAYQPLLAGFKHLNRLEQVLARSELNQDSQEGLVLDYNQAVIEGTISNIFVLQANGRWATPDLSACGIAGIMRRYLLQYFVEQAIECEIKTLQLSDIQQAQALFFCNSLIGIWPVQRFNTNIYNIPPIVKQLQQIVKYVT</sequence>
<keyword evidence="5" id="KW-0289">Folate biosynthesis</keyword>
<dbReference type="InterPro" id="IPR043132">
    <property type="entry name" value="BCAT-like_C"/>
</dbReference>
<evidence type="ECO:0000256" key="3">
    <source>
        <dbReference type="ARBA" id="ARBA00011738"/>
    </source>
</evidence>
<evidence type="ECO:0000256" key="1">
    <source>
        <dbReference type="ARBA" id="ARBA00001933"/>
    </source>
</evidence>
<evidence type="ECO:0000256" key="9">
    <source>
        <dbReference type="ARBA" id="ARBA00049529"/>
    </source>
</evidence>
<comment type="catalytic activity">
    <reaction evidence="9">
        <text>4-amino-4-deoxychorismate = 4-aminobenzoate + pyruvate + H(+)</text>
        <dbReference type="Rhea" id="RHEA:16201"/>
        <dbReference type="ChEBI" id="CHEBI:15361"/>
        <dbReference type="ChEBI" id="CHEBI:15378"/>
        <dbReference type="ChEBI" id="CHEBI:17836"/>
        <dbReference type="ChEBI" id="CHEBI:58406"/>
        <dbReference type="EC" id="4.1.3.38"/>
    </reaction>
</comment>
<accession>A0AA95KLN8</accession>
<dbReference type="GO" id="GO:0008153">
    <property type="term" value="P:4-aminobenzoate biosynthetic process"/>
    <property type="evidence" value="ECO:0007669"/>
    <property type="project" value="UniProtKB-UniRule"/>
</dbReference>
<evidence type="ECO:0000313" key="11">
    <source>
        <dbReference type="EMBL" id="WGZ92222.1"/>
    </source>
</evidence>
<dbReference type="GO" id="GO:0008696">
    <property type="term" value="F:4-amino-4-deoxychorismate lyase activity"/>
    <property type="evidence" value="ECO:0007669"/>
    <property type="project" value="UniProtKB-UniRule"/>
</dbReference>
<dbReference type="GO" id="GO:0030170">
    <property type="term" value="F:pyridoxal phosphate binding"/>
    <property type="evidence" value="ECO:0007669"/>
    <property type="project" value="InterPro"/>
</dbReference>
<dbReference type="NCBIfam" id="NF004761">
    <property type="entry name" value="PRK06092.1"/>
    <property type="match status" value="1"/>
</dbReference>
<dbReference type="AlphaFoldDB" id="A0AA95KLN8"/>
<reference evidence="11" key="2">
    <citation type="submission" date="2023-04" db="EMBL/GenBank/DDBJ databases">
        <authorList>
            <person name="Beletskiy A.V."/>
            <person name="Mardanov A.V."/>
            <person name="Ravin N.V."/>
        </authorList>
    </citation>
    <scope>NUCLEOTIDE SEQUENCE</scope>
    <source>
        <strain evidence="11">GKL-01</strain>
    </source>
</reference>
<dbReference type="InterPro" id="IPR001544">
    <property type="entry name" value="Aminotrans_IV"/>
</dbReference>
<dbReference type="PANTHER" id="PTHR42743">
    <property type="entry name" value="AMINO-ACID AMINOTRANSFERASE"/>
    <property type="match status" value="1"/>
</dbReference>
<comment type="similarity">
    <text evidence="2">Belongs to the class-IV pyridoxal-phosphate-dependent aminotransferase family.</text>
</comment>
<dbReference type="Pfam" id="PF01063">
    <property type="entry name" value="Aminotran_4"/>
    <property type="match status" value="1"/>
</dbReference>
<dbReference type="GO" id="GO:0046656">
    <property type="term" value="P:folic acid biosynthetic process"/>
    <property type="evidence" value="ECO:0007669"/>
    <property type="project" value="UniProtKB-KW"/>
</dbReference>
<evidence type="ECO:0000256" key="5">
    <source>
        <dbReference type="ARBA" id="ARBA00022909"/>
    </source>
</evidence>
<name>A0AA95KLN8_9GAMM</name>
<dbReference type="InterPro" id="IPR050571">
    <property type="entry name" value="Class-IV_PLP-Dep_Aminotrnsfr"/>
</dbReference>
<evidence type="ECO:0000256" key="8">
    <source>
        <dbReference type="ARBA" id="ARBA00035676"/>
    </source>
</evidence>
<dbReference type="NCBIfam" id="TIGR03461">
    <property type="entry name" value="pabC_Proteo"/>
    <property type="match status" value="1"/>
</dbReference>
<proteinExistence type="inferred from homology"/>
<evidence type="ECO:0000256" key="7">
    <source>
        <dbReference type="ARBA" id="ARBA00035633"/>
    </source>
</evidence>
<comment type="subunit">
    <text evidence="3">Homodimer.</text>
</comment>
<dbReference type="PANTHER" id="PTHR42743:SF2">
    <property type="entry name" value="AMINODEOXYCHORISMATE LYASE"/>
    <property type="match status" value="1"/>
</dbReference>
<evidence type="ECO:0000256" key="10">
    <source>
        <dbReference type="NCBIfam" id="TIGR03461"/>
    </source>
</evidence>
<dbReference type="InterPro" id="IPR043131">
    <property type="entry name" value="BCAT-like_N"/>
</dbReference>
<comment type="cofactor">
    <cofactor evidence="1">
        <name>pyridoxal 5'-phosphate</name>
        <dbReference type="ChEBI" id="CHEBI:597326"/>
    </cofactor>
</comment>
<comment type="pathway">
    <text evidence="7">Cofactor biosynthesis; tetrahydrofolate biosynthesis; 4-aminobenzoate from chorismate: step 2/2.</text>
</comment>
<keyword evidence="4" id="KW-0663">Pyridoxal phosphate</keyword>